<dbReference type="PANTHER" id="PTHR42957">
    <property type="entry name" value="HELICASE MJ1565-RELATED"/>
    <property type="match status" value="1"/>
</dbReference>
<dbReference type="OrthoDB" id="9758751at2"/>
<gene>
    <name evidence="3" type="ORF">B5V02_30155</name>
</gene>
<evidence type="ECO:0000259" key="2">
    <source>
        <dbReference type="Pfam" id="PF01935"/>
    </source>
</evidence>
<protein>
    <recommendedName>
        <fullName evidence="2">Helicase HerA central domain-containing protein</fullName>
    </recommendedName>
</protein>
<dbReference type="Pfam" id="PF01935">
    <property type="entry name" value="DUF87"/>
    <property type="match status" value="1"/>
</dbReference>
<dbReference type="PANTHER" id="PTHR42957:SF1">
    <property type="entry name" value="HELICASE MJ1565-RELATED"/>
    <property type="match status" value="1"/>
</dbReference>
<dbReference type="EMBL" id="MZXV01000064">
    <property type="protein sequence ID" value="PZV34884.1"/>
    <property type="molecule type" value="Genomic_DNA"/>
</dbReference>
<dbReference type="InterPro" id="IPR002789">
    <property type="entry name" value="HerA_central"/>
</dbReference>
<accession>A0A2W7BWA8</accession>
<evidence type="ECO:0000313" key="3">
    <source>
        <dbReference type="EMBL" id="PZV34884.1"/>
    </source>
</evidence>
<feature type="domain" description="Helicase HerA central" evidence="2">
    <location>
        <begin position="181"/>
        <end position="475"/>
    </location>
</feature>
<dbReference type="SUPFAM" id="SSF52540">
    <property type="entry name" value="P-loop containing nucleoside triphosphate hydrolases"/>
    <property type="match status" value="1"/>
</dbReference>
<name>A0A2W7BWA8_9HYPH</name>
<organism evidence="3 4">
    <name type="scientific">Mesorhizobium kowhaii</name>
    <dbReference type="NCBI Taxonomy" id="1300272"/>
    <lineage>
        <taxon>Bacteria</taxon>
        <taxon>Pseudomonadati</taxon>
        <taxon>Pseudomonadota</taxon>
        <taxon>Alphaproteobacteria</taxon>
        <taxon>Hyphomicrobiales</taxon>
        <taxon>Phyllobacteriaceae</taxon>
        <taxon>Mesorhizobium</taxon>
    </lineage>
</organism>
<keyword evidence="4" id="KW-1185">Reference proteome</keyword>
<dbReference type="Proteomes" id="UP000248616">
    <property type="component" value="Unassembled WGS sequence"/>
</dbReference>
<dbReference type="InterPro" id="IPR008571">
    <property type="entry name" value="HerA-like"/>
</dbReference>
<proteinExistence type="predicted"/>
<dbReference type="AlphaFoldDB" id="A0A2W7BWA8"/>
<evidence type="ECO:0000313" key="4">
    <source>
        <dbReference type="Proteomes" id="UP000248616"/>
    </source>
</evidence>
<dbReference type="RefSeq" id="WP_111547721.1">
    <property type="nucleotide sequence ID" value="NZ_MZXV01000064.1"/>
</dbReference>
<evidence type="ECO:0000256" key="1">
    <source>
        <dbReference type="SAM" id="MobiDB-lite"/>
    </source>
</evidence>
<comment type="caution">
    <text evidence="3">The sequence shown here is derived from an EMBL/GenBank/DDBJ whole genome shotgun (WGS) entry which is preliminary data.</text>
</comment>
<dbReference type="InterPro" id="IPR027417">
    <property type="entry name" value="P-loop_NTPase"/>
</dbReference>
<feature type="region of interest" description="Disordered" evidence="1">
    <location>
        <begin position="1"/>
        <end position="24"/>
    </location>
</feature>
<dbReference type="Gene3D" id="3.40.50.300">
    <property type="entry name" value="P-loop containing nucleotide triphosphate hydrolases"/>
    <property type="match status" value="2"/>
</dbReference>
<reference evidence="4" key="1">
    <citation type="submission" date="2017-03" db="EMBL/GenBank/DDBJ databases">
        <authorList>
            <person name="Safronova V.I."/>
            <person name="Sazanova A.L."/>
            <person name="Chirak E.R."/>
        </authorList>
    </citation>
    <scope>NUCLEOTIDE SEQUENCE [LARGE SCALE GENOMIC DNA]</scope>
    <source>
        <strain evidence="4">Ach-343</strain>
    </source>
</reference>
<sequence length="622" mass="68134">MPKANRDQEPASDASEVADRASTSRAAVKNLIETSEKAGGQKKLPAVYDGSFGRTLYDTSGSSDGSVTVVMPPDKILNVTSQALLRIESHPDGRRYVGTVSAGPFYDPDGISADSTAMVISAVNGAIGMPGHHGRLQLQLLGEERGGRIGPANRRPIPNSPVFLVDDAEMSSILGLEGDFAIGRVMGHETVDVPVPVHKKSVLYRHTGVLGTTGGGKSTTITNYAAGIAEEGAAVILLDTEGEYTTMHEVTADADMLALARAQGLPVKGVPNTHVLTLVGREPSNPDHPSHTEFTLEFSVLSPWTAIEILGMNDAQQGRFLAAYDIGRRLLGDINIFPVKKDVESERQALDWDEMESGYPHLTLALLIDVVSACIAHLKKGEVTFWASDLMRKRSDAQAKLKEIIDQTELEKVPSSWMKVSGLLWRMHRLKIFDRADAAHLDVPAMLKPGRVNIIDLSDLDSPVLRNLAIAQVLRQLQTEQERAYELASVKGQTPTPVNLIIEEAHEFLSTARIRQMPTLYEQVARIAKRGRKRWLGLTFVTQLPQNLPDEVLALINNWILHKIQDESVVGRLRRTIPAIDQSMWRSLASLQPGQAVVSLAHMRRPIMTQIHPSTAKLRLES</sequence>